<proteinExistence type="predicted"/>
<dbReference type="EMBL" id="ML742092">
    <property type="protein sequence ID" value="KAE8150522.1"/>
    <property type="molecule type" value="Genomic_DNA"/>
</dbReference>
<evidence type="ECO:0000313" key="1">
    <source>
        <dbReference type="EMBL" id="KAE8150522.1"/>
    </source>
</evidence>
<organism evidence="1 2">
    <name type="scientific">Aspergillus avenaceus</name>
    <dbReference type="NCBI Taxonomy" id="36643"/>
    <lineage>
        <taxon>Eukaryota</taxon>
        <taxon>Fungi</taxon>
        <taxon>Dikarya</taxon>
        <taxon>Ascomycota</taxon>
        <taxon>Pezizomycotina</taxon>
        <taxon>Eurotiomycetes</taxon>
        <taxon>Eurotiomycetidae</taxon>
        <taxon>Eurotiales</taxon>
        <taxon>Aspergillaceae</taxon>
        <taxon>Aspergillus</taxon>
        <taxon>Aspergillus subgen. Circumdati</taxon>
    </lineage>
</organism>
<dbReference type="AlphaFoldDB" id="A0A5N6TVW1"/>
<keyword evidence="2" id="KW-1185">Reference proteome</keyword>
<evidence type="ECO:0000313" key="2">
    <source>
        <dbReference type="Proteomes" id="UP000325780"/>
    </source>
</evidence>
<accession>A0A5N6TVW1</accession>
<gene>
    <name evidence="1" type="ORF">BDV25DRAFT_154233</name>
</gene>
<reference evidence="1 2" key="1">
    <citation type="submission" date="2019-04" db="EMBL/GenBank/DDBJ databases">
        <title>Friends and foes A comparative genomics study of 23 Aspergillus species from section Flavi.</title>
        <authorList>
            <consortium name="DOE Joint Genome Institute"/>
            <person name="Kjaerbolling I."/>
            <person name="Vesth T."/>
            <person name="Frisvad J.C."/>
            <person name="Nybo J.L."/>
            <person name="Theobald S."/>
            <person name="Kildgaard S."/>
            <person name="Isbrandt T."/>
            <person name="Kuo A."/>
            <person name="Sato A."/>
            <person name="Lyhne E.K."/>
            <person name="Kogle M.E."/>
            <person name="Wiebenga A."/>
            <person name="Kun R.S."/>
            <person name="Lubbers R.J."/>
            <person name="Makela M.R."/>
            <person name="Barry K."/>
            <person name="Chovatia M."/>
            <person name="Clum A."/>
            <person name="Daum C."/>
            <person name="Haridas S."/>
            <person name="He G."/>
            <person name="LaButti K."/>
            <person name="Lipzen A."/>
            <person name="Mondo S."/>
            <person name="Riley R."/>
            <person name="Salamov A."/>
            <person name="Simmons B.A."/>
            <person name="Magnuson J.K."/>
            <person name="Henrissat B."/>
            <person name="Mortensen U.H."/>
            <person name="Larsen T.O."/>
            <person name="Devries R.P."/>
            <person name="Grigoriev I.V."/>
            <person name="Machida M."/>
            <person name="Baker S.E."/>
            <person name="Andersen M.R."/>
        </authorList>
    </citation>
    <scope>NUCLEOTIDE SEQUENCE [LARGE SCALE GENOMIC DNA]</scope>
    <source>
        <strain evidence="1 2">IBT 18842</strain>
    </source>
</reference>
<dbReference type="Proteomes" id="UP000325780">
    <property type="component" value="Unassembled WGS sequence"/>
</dbReference>
<protein>
    <submittedName>
        <fullName evidence="1">Uncharacterized protein</fullName>
    </submittedName>
</protein>
<sequence>MLPENNTIIKYICFSSYYNQQPILHELTQIPSPLTSLRAYTNVNWLVVGSFF</sequence>
<name>A0A5N6TVW1_ASPAV</name>